<comment type="caution">
    <text evidence="1">The sequence shown here is derived from an EMBL/GenBank/DDBJ whole genome shotgun (WGS) entry which is preliminary data.</text>
</comment>
<evidence type="ECO:0008006" key="2">
    <source>
        <dbReference type="Google" id="ProtNLM"/>
    </source>
</evidence>
<name>A0A6L2JXF0_TANCI</name>
<accession>A0A6L2JXF0</accession>
<proteinExistence type="predicted"/>
<reference evidence="1" key="1">
    <citation type="journal article" date="2019" name="Sci. Rep.">
        <title>Draft genome of Tanacetum cinerariifolium, the natural source of mosquito coil.</title>
        <authorList>
            <person name="Yamashiro T."/>
            <person name="Shiraishi A."/>
            <person name="Satake H."/>
            <person name="Nakayama K."/>
        </authorList>
    </citation>
    <scope>NUCLEOTIDE SEQUENCE</scope>
</reference>
<evidence type="ECO:0000313" key="1">
    <source>
        <dbReference type="EMBL" id="GEU41798.1"/>
    </source>
</evidence>
<gene>
    <name evidence="1" type="ORF">Tci_013776</name>
</gene>
<feature type="non-terminal residue" evidence="1">
    <location>
        <position position="175"/>
    </location>
</feature>
<dbReference type="EMBL" id="BKCJ010001484">
    <property type="protein sequence ID" value="GEU41798.1"/>
    <property type="molecule type" value="Genomic_DNA"/>
</dbReference>
<protein>
    <recommendedName>
        <fullName evidence="2">Gag-Pol polyprotein</fullName>
    </recommendedName>
</protein>
<organism evidence="1">
    <name type="scientific">Tanacetum cinerariifolium</name>
    <name type="common">Dalmatian daisy</name>
    <name type="synonym">Chrysanthemum cinerariifolium</name>
    <dbReference type="NCBI Taxonomy" id="118510"/>
    <lineage>
        <taxon>Eukaryota</taxon>
        <taxon>Viridiplantae</taxon>
        <taxon>Streptophyta</taxon>
        <taxon>Embryophyta</taxon>
        <taxon>Tracheophyta</taxon>
        <taxon>Spermatophyta</taxon>
        <taxon>Magnoliopsida</taxon>
        <taxon>eudicotyledons</taxon>
        <taxon>Gunneridae</taxon>
        <taxon>Pentapetalae</taxon>
        <taxon>asterids</taxon>
        <taxon>campanulids</taxon>
        <taxon>Asterales</taxon>
        <taxon>Asteraceae</taxon>
        <taxon>Asteroideae</taxon>
        <taxon>Anthemideae</taxon>
        <taxon>Anthemidinae</taxon>
        <taxon>Tanacetum</taxon>
    </lineage>
</organism>
<dbReference type="AlphaFoldDB" id="A0A6L2JXF0"/>
<sequence length="175" mass="19394">MQQPMPNLEDITDPTAAMNMSLVLMAKAFKLNYSTPINNKQIYSSNPHNRQIAQPGNQVVQNLGVENVRNQNEVIVVSSIANQNRNGNVVTVRAEVRKRRRDVAYLQTQLLIAQKEEAGIQLQGEEFDLMAAAADLDKIKEVNENCILMANLLQASTSSTQSYKALVYDSDGSAE</sequence>